<dbReference type="SUPFAM" id="SSF63829">
    <property type="entry name" value="Calcium-dependent phosphotriesterase"/>
    <property type="match status" value="1"/>
</dbReference>
<evidence type="ECO:0000313" key="1">
    <source>
        <dbReference type="EMBL" id="KYF47613.1"/>
    </source>
</evidence>
<name>A0A150NZG6_SORCE</name>
<gene>
    <name evidence="1" type="ORF">BE08_05595</name>
</gene>
<organism evidence="1 2">
    <name type="scientific">Sorangium cellulosum</name>
    <name type="common">Polyangium cellulosum</name>
    <dbReference type="NCBI Taxonomy" id="56"/>
    <lineage>
        <taxon>Bacteria</taxon>
        <taxon>Pseudomonadati</taxon>
        <taxon>Myxococcota</taxon>
        <taxon>Polyangia</taxon>
        <taxon>Polyangiales</taxon>
        <taxon>Polyangiaceae</taxon>
        <taxon>Sorangium</taxon>
    </lineage>
</organism>
<comment type="caution">
    <text evidence="1">The sequence shown here is derived from an EMBL/GenBank/DDBJ whole genome shotgun (WGS) entry which is preliminary data.</text>
</comment>
<evidence type="ECO:0000313" key="2">
    <source>
        <dbReference type="Proteomes" id="UP000075420"/>
    </source>
</evidence>
<accession>A0A150NZG6</accession>
<dbReference type="AlphaFoldDB" id="A0A150NZG6"/>
<sequence length="336" mass="36635">MTTPLTFTRAKAAAADFLCVAGVPDGQEPFTPFTRLCRYDAGDPGPVKWFYDDLQVAVTSITRFAPAPGAPTSFCVLSAEGDVVLMRPPFPREKIPGAGITSPDAERWGRLARLRPVGDHLYACGDGGQVYRRVGGDFGAGRWEHLDRSLLQDPAERARALLTAPRSPAAEHKVFYCVDGPREDEIYVTGTRGTILVWDGAAFTALPPVTGAALVSILVEDERRIWICGREGTLLCGNRRDGFRAVAVSGRRQMFTSITRHDGRIYLASGANPRGLFTYERGSIRRVSTGLAPEIEDAHTVDSVGGALWVVGSKDIARLEGGRWERIDHVDNTPIR</sequence>
<reference evidence="1 2" key="1">
    <citation type="submission" date="2014-02" db="EMBL/GenBank/DDBJ databases">
        <title>The small core and large imbalanced accessory genome model reveals a collaborative survival strategy of Sorangium cellulosum strains in nature.</title>
        <authorList>
            <person name="Han K."/>
            <person name="Peng R."/>
            <person name="Blom J."/>
            <person name="Li Y.-Z."/>
        </authorList>
    </citation>
    <scope>NUCLEOTIDE SEQUENCE [LARGE SCALE GENOMIC DNA]</scope>
    <source>
        <strain evidence="1 2">So0157-25</strain>
    </source>
</reference>
<dbReference type="EMBL" id="JELY01003603">
    <property type="protein sequence ID" value="KYF47613.1"/>
    <property type="molecule type" value="Genomic_DNA"/>
</dbReference>
<dbReference type="Proteomes" id="UP000075420">
    <property type="component" value="Unassembled WGS sequence"/>
</dbReference>
<proteinExistence type="predicted"/>
<protein>
    <submittedName>
        <fullName evidence="1">Uncharacterized protein</fullName>
    </submittedName>
</protein>